<organism evidence="8 9">
    <name type="scientific">Aromatoleum diolicum</name>
    <dbReference type="NCBI Taxonomy" id="75796"/>
    <lineage>
        <taxon>Bacteria</taxon>
        <taxon>Pseudomonadati</taxon>
        <taxon>Pseudomonadota</taxon>
        <taxon>Betaproteobacteria</taxon>
        <taxon>Rhodocyclales</taxon>
        <taxon>Rhodocyclaceae</taxon>
        <taxon>Aromatoleum</taxon>
    </lineage>
</organism>
<feature type="domain" description="EamA" evidence="7">
    <location>
        <begin position="10"/>
        <end position="142"/>
    </location>
</feature>
<comment type="subcellular location">
    <subcellularLocation>
        <location evidence="1">Membrane</location>
        <topology evidence="1">Multi-pass membrane protein</topology>
    </subcellularLocation>
</comment>
<feature type="transmembrane region" description="Helical" evidence="6">
    <location>
        <begin position="70"/>
        <end position="94"/>
    </location>
</feature>
<feature type="transmembrane region" description="Helical" evidence="6">
    <location>
        <begin position="125"/>
        <end position="142"/>
    </location>
</feature>
<dbReference type="PANTHER" id="PTHR32322">
    <property type="entry name" value="INNER MEMBRANE TRANSPORTER"/>
    <property type="match status" value="1"/>
</dbReference>
<evidence type="ECO:0000256" key="6">
    <source>
        <dbReference type="SAM" id="Phobius"/>
    </source>
</evidence>
<dbReference type="InterPro" id="IPR050638">
    <property type="entry name" value="AA-Vitamin_Transporters"/>
</dbReference>
<gene>
    <name evidence="8" type="ORF">GPA25_11450</name>
</gene>
<dbReference type="RefSeq" id="WP_169260523.1">
    <property type="nucleotide sequence ID" value="NZ_WTVQ01000017.1"/>
</dbReference>
<evidence type="ECO:0000256" key="5">
    <source>
        <dbReference type="ARBA" id="ARBA00023136"/>
    </source>
</evidence>
<feature type="domain" description="EamA" evidence="7">
    <location>
        <begin position="157"/>
        <end position="293"/>
    </location>
</feature>
<comment type="caution">
    <text evidence="8">The sequence shown here is derived from an EMBL/GenBank/DDBJ whole genome shotgun (WGS) entry which is preliminary data.</text>
</comment>
<evidence type="ECO:0000259" key="7">
    <source>
        <dbReference type="Pfam" id="PF00892"/>
    </source>
</evidence>
<proteinExistence type="inferred from homology"/>
<feature type="transmembrane region" description="Helical" evidence="6">
    <location>
        <begin position="100"/>
        <end position="118"/>
    </location>
</feature>
<protein>
    <submittedName>
        <fullName evidence="8">EamA family transporter</fullName>
    </submittedName>
</protein>
<feature type="transmembrane region" description="Helical" evidence="6">
    <location>
        <begin position="251"/>
        <end position="269"/>
    </location>
</feature>
<keyword evidence="5 6" id="KW-0472">Membrane</keyword>
<comment type="similarity">
    <text evidence="2">Belongs to the EamA transporter family.</text>
</comment>
<reference evidence="8 9" key="1">
    <citation type="submission" date="2019-12" db="EMBL/GenBank/DDBJ databases">
        <title>Comparative genomics gives insights into the taxonomy of the Azoarcus-Aromatoleum group and reveals separate origins of nif in the plant-associated Azoarcus and non-plant-associated Aromatoleum sub-groups.</title>
        <authorList>
            <person name="Lafos M."/>
            <person name="Maluk M."/>
            <person name="Batista M."/>
            <person name="Junghare M."/>
            <person name="Carmona M."/>
            <person name="Faoro H."/>
            <person name="Cruz L.M."/>
            <person name="Battistoni F."/>
            <person name="De Souza E."/>
            <person name="Pedrosa F."/>
            <person name="Chen W.-M."/>
            <person name="Poole P.S."/>
            <person name="Dixon R.A."/>
            <person name="James E.K."/>
        </authorList>
    </citation>
    <scope>NUCLEOTIDE SEQUENCE [LARGE SCALE GENOMIC DNA]</scope>
    <source>
        <strain evidence="8 9">22Lin</strain>
    </source>
</reference>
<dbReference type="Pfam" id="PF00892">
    <property type="entry name" value="EamA"/>
    <property type="match status" value="2"/>
</dbReference>
<feature type="transmembrane region" description="Helical" evidence="6">
    <location>
        <begin position="275"/>
        <end position="293"/>
    </location>
</feature>
<feature type="transmembrane region" description="Helical" evidence="6">
    <location>
        <begin position="148"/>
        <end position="171"/>
    </location>
</feature>
<dbReference type="EMBL" id="WTVQ01000017">
    <property type="protein sequence ID" value="NMG75372.1"/>
    <property type="molecule type" value="Genomic_DNA"/>
</dbReference>
<evidence type="ECO:0000313" key="9">
    <source>
        <dbReference type="Proteomes" id="UP000648984"/>
    </source>
</evidence>
<keyword evidence="4 6" id="KW-1133">Transmembrane helix</keyword>
<dbReference type="InterPro" id="IPR000620">
    <property type="entry name" value="EamA_dom"/>
</dbReference>
<dbReference type="SUPFAM" id="SSF103481">
    <property type="entry name" value="Multidrug resistance efflux transporter EmrE"/>
    <property type="match status" value="2"/>
</dbReference>
<evidence type="ECO:0000313" key="8">
    <source>
        <dbReference type="EMBL" id="NMG75372.1"/>
    </source>
</evidence>
<feature type="transmembrane region" description="Helical" evidence="6">
    <location>
        <begin position="218"/>
        <end position="239"/>
    </location>
</feature>
<dbReference type="InterPro" id="IPR037185">
    <property type="entry name" value="EmrE-like"/>
</dbReference>
<dbReference type="PANTHER" id="PTHR32322:SF2">
    <property type="entry name" value="EAMA DOMAIN-CONTAINING PROTEIN"/>
    <property type="match status" value="1"/>
</dbReference>
<keyword evidence="9" id="KW-1185">Reference proteome</keyword>
<feature type="transmembrane region" description="Helical" evidence="6">
    <location>
        <begin position="38"/>
        <end position="58"/>
    </location>
</feature>
<evidence type="ECO:0000256" key="2">
    <source>
        <dbReference type="ARBA" id="ARBA00007362"/>
    </source>
</evidence>
<accession>A0ABX1QD01</accession>
<feature type="transmembrane region" description="Helical" evidence="6">
    <location>
        <begin position="12"/>
        <end position="32"/>
    </location>
</feature>
<keyword evidence="3 6" id="KW-0812">Transmembrane</keyword>
<dbReference type="Proteomes" id="UP000648984">
    <property type="component" value="Unassembled WGS sequence"/>
</dbReference>
<evidence type="ECO:0000256" key="3">
    <source>
        <dbReference type="ARBA" id="ARBA00022692"/>
    </source>
</evidence>
<evidence type="ECO:0000256" key="4">
    <source>
        <dbReference type="ARBA" id="ARBA00022989"/>
    </source>
</evidence>
<sequence>MSAGAHSFGGYFKLVLTTAFWGGAFIAGRHLAQHMPHFLAATGRFVAALLPLLVFAVATGNFPRLARRQVVATLLLGATGVFAYNAFFFAGLALIPASRAALIVALSPIMTMLVMRVLMRERWSAMRFVGVAISLAGVALVITHGDVAAAFSGAVGLGELWIFLAVVAWVAYTIIGKRALEGLSATAATTWSTLWGTLMLAVPALAELAGGAVSWPDSASWLAMAYLGVCGTALAFVWYNQAVAAIGPARATLFTNLVPVFAVIFSVIFLGERPVLASLVGGAMVVSGVFLANRSGAVVVAAR</sequence>
<feature type="transmembrane region" description="Helical" evidence="6">
    <location>
        <begin position="183"/>
        <end position="206"/>
    </location>
</feature>
<evidence type="ECO:0000256" key="1">
    <source>
        <dbReference type="ARBA" id="ARBA00004141"/>
    </source>
</evidence>
<name>A0ABX1QD01_9RHOO</name>